<reference evidence="2" key="1">
    <citation type="submission" date="2020-05" db="EMBL/GenBank/DDBJ databases">
        <authorList>
            <person name="Chiriac C."/>
            <person name="Salcher M."/>
            <person name="Ghai R."/>
            <person name="Kavagutti S V."/>
        </authorList>
    </citation>
    <scope>NUCLEOTIDE SEQUENCE</scope>
</reference>
<name>A0A6J6NIX1_9ZZZZ</name>
<evidence type="ECO:0000313" key="2">
    <source>
        <dbReference type="EMBL" id="CAB4684383.1"/>
    </source>
</evidence>
<keyword evidence="1" id="KW-0472">Membrane</keyword>
<proteinExistence type="predicted"/>
<protein>
    <submittedName>
        <fullName evidence="2">Unannotated protein</fullName>
    </submittedName>
</protein>
<gene>
    <name evidence="2" type="ORF">UFOPK2370_00536</name>
</gene>
<dbReference type="EMBL" id="CAEZXK010000009">
    <property type="protein sequence ID" value="CAB4684383.1"/>
    <property type="molecule type" value="Genomic_DNA"/>
</dbReference>
<feature type="transmembrane region" description="Helical" evidence="1">
    <location>
        <begin position="38"/>
        <end position="57"/>
    </location>
</feature>
<keyword evidence="1" id="KW-0812">Transmembrane</keyword>
<sequence length="184" mass="19271">MSAIRLTAPRRVTSPAPRALQAAAPSAARSRMFSIAKVVFFGFVITQIAQLILGITVTQSAYELKALKVEKAELTTQSQIVGQQVDSLSSQQNLANAASELGMIANANPVFLRIEDQKVFGKPKAALNSAGRVSRNNIASAALVERSVLTAGLASANIGNVAQASMLGQPVAFSTETIPVSPTH</sequence>
<keyword evidence="1" id="KW-1133">Transmembrane helix</keyword>
<evidence type="ECO:0000256" key="1">
    <source>
        <dbReference type="SAM" id="Phobius"/>
    </source>
</evidence>
<accession>A0A6J6NIX1</accession>
<dbReference type="AlphaFoldDB" id="A0A6J6NIX1"/>
<organism evidence="2">
    <name type="scientific">freshwater metagenome</name>
    <dbReference type="NCBI Taxonomy" id="449393"/>
    <lineage>
        <taxon>unclassified sequences</taxon>
        <taxon>metagenomes</taxon>
        <taxon>ecological metagenomes</taxon>
    </lineage>
</organism>